<comment type="catalytic activity">
    <reaction evidence="1 9">
        <text>N-(5-phospho-beta-D-ribosyl)anthranilate = 1-(2-carboxyphenylamino)-1-deoxy-D-ribulose 5-phosphate</text>
        <dbReference type="Rhea" id="RHEA:21540"/>
        <dbReference type="ChEBI" id="CHEBI:18277"/>
        <dbReference type="ChEBI" id="CHEBI:58613"/>
        <dbReference type="EC" id="5.3.1.24"/>
    </reaction>
</comment>
<dbReference type="GO" id="GO:0000162">
    <property type="term" value="P:L-tryptophan biosynthetic process"/>
    <property type="evidence" value="ECO:0007669"/>
    <property type="project" value="UniProtKB-UniRule"/>
</dbReference>
<comment type="similarity">
    <text evidence="9">Belongs to the TrpF family.</text>
</comment>
<dbReference type="InterPro" id="IPR011060">
    <property type="entry name" value="RibuloseP-bd_barrel"/>
</dbReference>
<dbReference type="AlphaFoldDB" id="A0A1S6QI04"/>
<evidence type="ECO:0000256" key="1">
    <source>
        <dbReference type="ARBA" id="ARBA00001164"/>
    </source>
</evidence>
<keyword evidence="6 9" id="KW-0822">Tryptophan biosynthesis</keyword>
<evidence type="ECO:0000259" key="10">
    <source>
        <dbReference type="Pfam" id="PF00697"/>
    </source>
</evidence>
<dbReference type="InterPro" id="IPR001240">
    <property type="entry name" value="PRAI_dom"/>
</dbReference>
<comment type="pathway">
    <text evidence="2 9">Amino-acid biosynthesis; L-tryptophan biosynthesis; L-tryptophan from chorismate: step 3/5.</text>
</comment>
<gene>
    <name evidence="9" type="primary">trpF</name>
    <name evidence="11" type="ORF">PL11_004510</name>
</gene>
<accession>A0A1S6QI04</accession>
<dbReference type="PANTHER" id="PTHR42894:SF1">
    <property type="entry name" value="N-(5'-PHOSPHORIBOSYL)ANTHRANILATE ISOMERASE"/>
    <property type="match status" value="1"/>
</dbReference>
<protein>
    <recommendedName>
        <fullName evidence="4 9">N-(5'-phosphoribosyl)anthranilate isomerase</fullName>
        <shortName evidence="9">PRAI</shortName>
        <ecNumber evidence="3 9">5.3.1.24</ecNumber>
    </recommendedName>
</protein>
<dbReference type="InterPro" id="IPR044643">
    <property type="entry name" value="TrpF_fam"/>
</dbReference>
<dbReference type="PANTHER" id="PTHR42894">
    <property type="entry name" value="N-(5'-PHOSPHORIBOSYL)ANTHRANILATE ISOMERASE"/>
    <property type="match status" value="1"/>
</dbReference>
<organism evidence="11 12">
    <name type="scientific">Lentilactobacillus curieae</name>
    <dbReference type="NCBI Taxonomy" id="1138822"/>
    <lineage>
        <taxon>Bacteria</taxon>
        <taxon>Bacillati</taxon>
        <taxon>Bacillota</taxon>
        <taxon>Bacilli</taxon>
        <taxon>Lactobacillales</taxon>
        <taxon>Lactobacillaceae</taxon>
        <taxon>Lentilactobacillus</taxon>
    </lineage>
</organism>
<keyword evidence="8 9" id="KW-0413">Isomerase</keyword>
<dbReference type="InterPro" id="IPR013785">
    <property type="entry name" value="Aldolase_TIM"/>
</dbReference>
<keyword evidence="7 9" id="KW-0057">Aromatic amino acid biosynthesis</keyword>
<dbReference type="GO" id="GO:0004640">
    <property type="term" value="F:phosphoribosylanthranilate isomerase activity"/>
    <property type="evidence" value="ECO:0007669"/>
    <property type="project" value="UniProtKB-UniRule"/>
</dbReference>
<dbReference type="Pfam" id="PF00697">
    <property type="entry name" value="PRAI"/>
    <property type="match status" value="1"/>
</dbReference>
<dbReference type="Proteomes" id="UP000030361">
    <property type="component" value="Chromosome"/>
</dbReference>
<reference evidence="11 12" key="1">
    <citation type="journal article" date="2015" name="Genome Announc.">
        <title>Genome Sequence of Lactobacillus curieae CCTCC M 2011381T, a Novel Producer of Gamma-aminobutyric Acid.</title>
        <authorList>
            <person name="Wang Y."/>
            <person name="Wang Y."/>
            <person name="Lang C."/>
            <person name="Wei D."/>
            <person name="Xu P."/>
            <person name="Xie J."/>
        </authorList>
    </citation>
    <scope>NUCLEOTIDE SEQUENCE [LARGE SCALE GENOMIC DNA]</scope>
    <source>
        <strain evidence="11 12">CCTCC M 2011381</strain>
    </source>
</reference>
<name>A0A1S6QI04_9LACO</name>
<dbReference type="OrthoDB" id="9786954at2"/>
<dbReference type="SUPFAM" id="SSF51366">
    <property type="entry name" value="Ribulose-phoshate binding barrel"/>
    <property type="match status" value="1"/>
</dbReference>
<evidence type="ECO:0000256" key="3">
    <source>
        <dbReference type="ARBA" id="ARBA00012572"/>
    </source>
</evidence>
<dbReference type="HAMAP" id="MF_00135">
    <property type="entry name" value="PRAI"/>
    <property type="match status" value="1"/>
</dbReference>
<evidence type="ECO:0000256" key="5">
    <source>
        <dbReference type="ARBA" id="ARBA00022605"/>
    </source>
</evidence>
<dbReference type="EMBL" id="CP018906">
    <property type="protein sequence ID" value="AQW21238.1"/>
    <property type="molecule type" value="Genomic_DNA"/>
</dbReference>
<proteinExistence type="inferred from homology"/>
<dbReference type="EC" id="5.3.1.24" evidence="3 9"/>
<dbReference type="eggNOG" id="COG0135">
    <property type="taxonomic scope" value="Bacteria"/>
</dbReference>
<evidence type="ECO:0000256" key="9">
    <source>
        <dbReference type="HAMAP-Rule" id="MF_00135"/>
    </source>
</evidence>
<keyword evidence="5 9" id="KW-0028">Amino-acid biosynthesis</keyword>
<evidence type="ECO:0000256" key="7">
    <source>
        <dbReference type="ARBA" id="ARBA00023141"/>
    </source>
</evidence>
<evidence type="ECO:0000256" key="8">
    <source>
        <dbReference type="ARBA" id="ARBA00023235"/>
    </source>
</evidence>
<evidence type="ECO:0000256" key="6">
    <source>
        <dbReference type="ARBA" id="ARBA00022822"/>
    </source>
</evidence>
<dbReference type="Gene3D" id="3.20.20.70">
    <property type="entry name" value="Aldolase class I"/>
    <property type="match status" value="1"/>
</dbReference>
<evidence type="ECO:0000313" key="12">
    <source>
        <dbReference type="Proteomes" id="UP000030361"/>
    </source>
</evidence>
<feature type="domain" description="N-(5'phosphoribosyl) anthranilate isomerase (PRAI)" evidence="10">
    <location>
        <begin position="4"/>
        <end position="186"/>
    </location>
</feature>
<evidence type="ECO:0000256" key="4">
    <source>
        <dbReference type="ARBA" id="ARBA00022272"/>
    </source>
</evidence>
<sequence length="200" mass="21659">MTKVKICGLMTAADVNAVNSAQPDYAGFVFARGRHQLDKQKAAKLKRILDNKIQAVGVFIDTPASEIIDLFNAGIISVAQLHGYGNQEMIGQLRTAGIVTIRVFVNEPINANLNANFSMIDSGYGSGNLLNLDNLNVDHTVFLAGGLTPINVSQAINKIHPFAVDVSSGVETDGKKDPEKINEFIKQVKRSDSYARTQTN</sequence>
<dbReference type="KEGG" id="lcu:PL11_004510"/>
<dbReference type="CDD" id="cd00405">
    <property type="entry name" value="PRAI"/>
    <property type="match status" value="1"/>
</dbReference>
<dbReference type="UniPathway" id="UPA00035">
    <property type="reaction ID" value="UER00042"/>
</dbReference>
<evidence type="ECO:0000313" key="11">
    <source>
        <dbReference type="EMBL" id="AQW21238.1"/>
    </source>
</evidence>
<dbReference type="RefSeq" id="WP_035166649.1">
    <property type="nucleotide sequence ID" value="NZ_CP018906.1"/>
</dbReference>
<keyword evidence="12" id="KW-1185">Reference proteome</keyword>
<evidence type="ECO:0000256" key="2">
    <source>
        <dbReference type="ARBA" id="ARBA00004664"/>
    </source>
</evidence>